<sequence length="165" mass="19000">MKYLILLLLFFSPEYKGQLVYLDPIGWGERIIEKNATDDYEKATKKSRDELLKIEAINEVENAARTTISKKDLINFSKYSKVCNPYFNPIKKSKCRKKLAYIKAANSILEDAFIAGVGIKINRGNREKLDAGFMSTLNFLIQELEAMKYEAEQSNLFYRLGLIPK</sequence>
<protein>
    <submittedName>
        <fullName evidence="1">Uncharacterized protein</fullName>
    </submittedName>
</protein>
<accession>A0A411DHA7</accession>
<dbReference type="AlphaFoldDB" id="A0A411DHA7"/>
<evidence type="ECO:0000313" key="1">
    <source>
        <dbReference type="EMBL" id="QBA19779.1"/>
    </source>
</evidence>
<reference evidence="1" key="1">
    <citation type="submission" date="2019-01" db="EMBL/GenBank/DDBJ databases">
        <title>Whole Genome Sequencing for Putative Detection of Antimicrobial Resistance and Potential Virulence Factors in Chryseobacterium indologenes isolated from Nile Tilapia in Tanzania.</title>
        <authorList>
            <person name="Mwega E."/>
            <person name="Mutoloki S."/>
            <person name="Mugimba K."/>
            <person name="Colquhoun D."/>
            <person name="Mdegela R."/>
            <person name="Evensen O."/>
            <person name="Wasteson Y."/>
        </authorList>
    </citation>
    <scope>NUCLEOTIDE SEQUENCE [LARGE SCALE GENOMIC DNA]</scope>
    <source>
        <strain evidence="1">StR 01</strain>
    </source>
</reference>
<proteinExistence type="predicted"/>
<gene>
    <name evidence="1" type="ORF">EU348_00815</name>
</gene>
<name>A0A411DHA7_CHRID</name>
<organism evidence="1">
    <name type="scientific">Chryseobacterium indologenes</name>
    <name type="common">Flavobacterium indologenes</name>
    <dbReference type="NCBI Taxonomy" id="253"/>
    <lineage>
        <taxon>Bacteria</taxon>
        <taxon>Pseudomonadati</taxon>
        <taxon>Bacteroidota</taxon>
        <taxon>Flavobacteriia</taxon>
        <taxon>Flavobacteriales</taxon>
        <taxon>Weeksellaceae</taxon>
        <taxon>Chryseobacterium group</taxon>
        <taxon>Chryseobacterium</taxon>
    </lineage>
</organism>
<dbReference type="EMBL" id="CP035532">
    <property type="protein sequence ID" value="QBA19779.1"/>
    <property type="molecule type" value="Genomic_DNA"/>
</dbReference>